<dbReference type="Proteomes" id="UP000316621">
    <property type="component" value="Chromosome 8"/>
</dbReference>
<gene>
    <name evidence="1" type="ORF">C5167_050219</name>
</gene>
<dbReference type="EMBL" id="CM010722">
    <property type="protein sequence ID" value="RZC74738.1"/>
    <property type="molecule type" value="Genomic_DNA"/>
</dbReference>
<protein>
    <submittedName>
        <fullName evidence="1">Uncharacterized protein</fullName>
    </submittedName>
</protein>
<accession>A0A4Y7KRF7</accession>
<proteinExistence type="predicted"/>
<keyword evidence="2" id="KW-1185">Reference proteome</keyword>
<organism evidence="1 2">
    <name type="scientific">Papaver somniferum</name>
    <name type="common">Opium poppy</name>
    <dbReference type="NCBI Taxonomy" id="3469"/>
    <lineage>
        <taxon>Eukaryota</taxon>
        <taxon>Viridiplantae</taxon>
        <taxon>Streptophyta</taxon>
        <taxon>Embryophyta</taxon>
        <taxon>Tracheophyta</taxon>
        <taxon>Spermatophyta</taxon>
        <taxon>Magnoliopsida</taxon>
        <taxon>Ranunculales</taxon>
        <taxon>Papaveraceae</taxon>
        <taxon>Papaveroideae</taxon>
        <taxon>Papaver</taxon>
    </lineage>
</organism>
<dbReference type="AlphaFoldDB" id="A0A4Y7KRF7"/>
<evidence type="ECO:0000313" key="1">
    <source>
        <dbReference type="EMBL" id="RZC74738.1"/>
    </source>
</evidence>
<sequence>MILKVYNTYYSSTDIPSMLATNRHKTGRASKLSRGNPKLRASLGARKDRISTVFVGESETAYEIHDQMAASM</sequence>
<evidence type="ECO:0000313" key="2">
    <source>
        <dbReference type="Proteomes" id="UP000316621"/>
    </source>
</evidence>
<dbReference type="Gramene" id="RZC74738">
    <property type="protein sequence ID" value="RZC74738"/>
    <property type="gene ID" value="C5167_050219"/>
</dbReference>
<name>A0A4Y7KRF7_PAPSO</name>
<reference evidence="1 2" key="1">
    <citation type="journal article" date="2018" name="Science">
        <title>The opium poppy genome and morphinan production.</title>
        <authorList>
            <person name="Guo L."/>
            <person name="Winzer T."/>
            <person name="Yang X."/>
            <person name="Li Y."/>
            <person name="Ning Z."/>
            <person name="He Z."/>
            <person name="Teodor R."/>
            <person name="Lu Y."/>
            <person name="Bowser T.A."/>
            <person name="Graham I.A."/>
            <person name="Ye K."/>
        </authorList>
    </citation>
    <scope>NUCLEOTIDE SEQUENCE [LARGE SCALE GENOMIC DNA]</scope>
    <source>
        <strain evidence="2">cv. HN1</strain>
        <tissue evidence="1">Leaves</tissue>
    </source>
</reference>